<keyword evidence="1" id="KW-0489">Methyltransferase</keyword>
<dbReference type="GO" id="GO:0032259">
    <property type="term" value="P:methylation"/>
    <property type="evidence" value="ECO:0007669"/>
    <property type="project" value="UniProtKB-KW"/>
</dbReference>
<feature type="binding site" evidence="1">
    <location>
        <position position="97"/>
    </location>
    <ligand>
        <name>S-adenosyl-L-methionine</name>
        <dbReference type="ChEBI" id="CHEBI:59789"/>
    </ligand>
</feature>
<keyword evidence="1" id="KW-0963">Cytoplasm</keyword>
<feature type="binding site" evidence="1">
    <location>
        <position position="193"/>
    </location>
    <ligand>
        <name>S-adenosyl-L-methionine</name>
        <dbReference type="ChEBI" id="CHEBI:59789"/>
    </ligand>
</feature>
<dbReference type="GO" id="GO:0005737">
    <property type="term" value="C:cytoplasm"/>
    <property type="evidence" value="ECO:0007669"/>
    <property type="project" value="UniProtKB-SubCell"/>
</dbReference>
<gene>
    <name evidence="1" type="primary">EFM6</name>
    <name evidence="2" type="ORF">WOLCODRAFT_137503</name>
</gene>
<evidence type="ECO:0000313" key="2">
    <source>
        <dbReference type="EMBL" id="PCH41625.1"/>
    </source>
</evidence>
<dbReference type="Gene3D" id="3.40.50.150">
    <property type="entry name" value="Vaccinia Virus protein VP39"/>
    <property type="match status" value="1"/>
</dbReference>
<dbReference type="PANTHER" id="PTHR14614">
    <property type="entry name" value="HEPATOCELLULAR CARCINOMA-ASSOCIATED ANTIGEN"/>
    <property type="match status" value="1"/>
</dbReference>
<comment type="subcellular location">
    <subcellularLocation>
        <location evidence="1">Cytoplasm</location>
    </subcellularLocation>
</comment>
<sequence>MADVQTCTLLSEEEKLDALDPLRHLRAAADDTEDVSDIVPAQRPSILNQTVELAFSTVSTSADRIENNHVPEERGSEDRVVIKLMVDASPGCGGVAWPAGEVLSRYIARRGLSSMKRKTVLELGSGTGLVGLVAGKLGGDVWITDQAPLLDIMRRNVIMNDLSERVRVAELDWGTPIPFFSDFPRHPDVILAADCVYFEPAFPLLVQTLAELVPVPSLSVTDAQPEVLFCYKKRRKADKRFFALLKKEFSWTEVADDPDHEVYTREAISLLRLIRRSR</sequence>
<dbReference type="InterPro" id="IPR029063">
    <property type="entry name" value="SAM-dependent_MTases_sf"/>
</dbReference>
<dbReference type="EMBL" id="KB468113">
    <property type="protein sequence ID" value="PCH41625.1"/>
    <property type="molecule type" value="Genomic_DNA"/>
</dbReference>
<reference evidence="2 3" key="1">
    <citation type="journal article" date="2012" name="Science">
        <title>The Paleozoic origin of enzymatic lignin decomposition reconstructed from 31 fungal genomes.</title>
        <authorList>
            <person name="Floudas D."/>
            <person name="Binder M."/>
            <person name="Riley R."/>
            <person name="Barry K."/>
            <person name="Blanchette R.A."/>
            <person name="Henrissat B."/>
            <person name="Martinez A.T."/>
            <person name="Otillar R."/>
            <person name="Spatafora J.W."/>
            <person name="Yadav J.S."/>
            <person name="Aerts A."/>
            <person name="Benoit I."/>
            <person name="Boyd A."/>
            <person name="Carlson A."/>
            <person name="Copeland A."/>
            <person name="Coutinho P.M."/>
            <person name="de Vries R.P."/>
            <person name="Ferreira P."/>
            <person name="Findley K."/>
            <person name="Foster B."/>
            <person name="Gaskell J."/>
            <person name="Glotzer D."/>
            <person name="Gorecki P."/>
            <person name="Heitman J."/>
            <person name="Hesse C."/>
            <person name="Hori C."/>
            <person name="Igarashi K."/>
            <person name="Jurgens J.A."/>
            <person name="Kallen N."/>
            <person name="Kersten P."/>
            <person name="Kohler A."/>
            <person name="Kuees U."/>
            <person name="Kumar T.K.A."/>
            <person name="Kuo A."/>
            <person name="LaButti K."/>
            <person name="Larrondo L.F."/>
            <person name="Lindquist E."/>
            <person name="Ling A."/>
            <person name="Lombard V."/>
            <person name="Lucas S."/>
            <person name="Lundell T."/>
            <person name="Martin R."/>
            <person name="McLaughlin D.J."/>
            <person name="Morgenstern I."/>
            <person name="Morin E."/>
            <person name="Murat C."/>
            <person name="Nagy L.G."/>
            <person name="Nolan M."/>
            <person name="Ohm R.A."/>
            <person name="Patyshakuliyeva A."/>
            <person name="Rokas A."/>
            <person name="Ruiz-Duenas F.J."/>
            <person name="Sabat G."/>
            <person name="Salamov A."/>
            <person name="Samejima M."/>
            <person name="Schmutz J."/>
            <person name="Slot J.C."/>
            <person name="St John F."/>
            <person name="Stenlid J."/>
            <person name="Sun H."/>
            <person name="Sun S."/>
            <person name="Syed K."/>
            <person name="Tsang A."/>
            <person name="Wiebenga A."/>
            <person name="Young D."/>
            <person name="Pisabarro A."/>
            <person name="Eastwood D.C."/>
            <person name="Martin F."/>
            <person name="Cullen D."/>
            <person name="Grigoriev I.V."/>
            <person name="Hibbett D.S."/>
        </authorList>
    </citation>
    <scope>NUCLEOTIDE SEQUENCE [LARGE SCALE GENOMIC DNA]</scope>
    <source>
        <strain evidence="2 3">MD-104</strain>
    </source>
</reference>
<feature type="binding site" evidence="1">
    <location>
        <position position="173"/>
    </location>
    <ligand>
        <name>S-adenosyl-L-methionine</name>
        <dbReference type="ChEBI" id="CHEBI:59789"/>
    </ligand>
</feature>
<dbReference type="InterPro" id="IPR033684">
    <property type="entry name" value="EFM6"/>
</dbReference>
<dbReference type="InterPro" id="IPR019410">
    <property type="entry name" value="Methyltransf_16"/>
</dbReference>
<dbReference type="STRING" id="742152.A0A2H3JJB0"/>
<accession>A0A2H3JJB0</accession>
<name>A0A2H3JJB0_WOLCO</name>
<dbReference type="OrthoDB" id="407325at2759"/>
<proteinExistence type="inferred from homology"/>
<dbReference type="Proteomes" id="UP000218811">
    <property type="component" value="Unassembled WGS sequence"/>
</dbReference>
<feature type="binding site" evidence="1">
    <location>
        <position position="145"/>
    </location>
    <ligand>
        <name>S-adenosyl-L-methionine</name>
        <dbReference type="ChEBI" id="CHEBI:59789"/>
    </ligand>
</feature>
<dbReference type="AlphaFoldDB" id="A0A2H3JJB0"/>
<evidence type="ECO:0000313" key="3">
    <source>
        <dbReference type="Proteomes" id="UP000218811"/>
    </source>
</evidence>
<organism evidence="2 3">
    <name type="scientific">Wolfiporia cocos (strain MD-104)</name>
    <name type="common">Brown rot fungus</name>
    <dbReference type="NCBI Taxonomy" id="742152"/>
    <lineage>
        <taxon>Eukaryota</taxon>
        <taxon>Fungi</taxon>
        <taxon>Dikarya</taxon>
        <taxon>Basidiomycota</taxon>
        <taxon>Agaricomycotina</taxon>
        <taxon>Agaricomycetes</taxon>
        <taxon>Polyporales</taxon>
        <taxon>Phaeolaceae</taxon>
        <taxon>Wolfiporia</taxon>
    </lineage>
</organism>
<dbReference type="SUPFAM" id="SSF53335">
    <property type="entry name" value="S-adenosyl-L-methionine-dependent methyltransferases"/>
    <property type="match status" value="1"/>
</dbReference>
<comment type="similarity">
    <text evidence="1">Belongs to the class I-like SAM-binding methyltransferase superfamily. METTL21 family. EFM6 subfamily.</text>
</comment>
<keyword evidence="1" id="KW-0949">S-adenosyl-L-methionine</keyword>
<evidence type="ECO:0000256" key="1">
    <source>
        <dbReference type="HAMAP-Rule" id="MF_03198"/>
    </source>
</evidence>
<dbReference type="GO" id="GO:0016279">
    <property type="term" value="F:protein-lysine N-methyltransferase activity"/>
    <property type="evidence" value="ECO:0007669"/>
    <property type="project" value="UniProtKB-UniRule"/>
</dbReference>
<feature type="binding site" evidence="1">
    <location>
        <begin position="124"/>
        <end position="126"/>
    </location>
    <ligand>
        <name>S-adenosyl-L-methionine</name>
        <dbReference type="ChEBI" id="CHEBI:59789"/>
    </ligand>
</feature>
<dbReference type="CDD" id="cd02440">
    <property type="entry name" value="AdoMet_MTases"/>
    <property type="match status" value="1"/>
</dbReference>
<keyword evidence="1" id="KW-0808">Transferase</keyword>
<dbReference type="HAMAP" id="MF_03198">
    <property type="entry name" value="Methyltr_EFM6"/>
    <property type="match status" value="1"/>
</dbReference>
<keyword evidence="3" id="KW-1185">Reference proteome</keyword>
<comment type="function">
    <text evidence="1">S-adenosyl-L-methionine-dependent protein-lysine N-methyltransferase that methylates elongation factor 1-alpha.</text>
</comment>
<protein>
    <recommendedName>
        <fullName evidence="1">Protein-lysine N-methyltransferase EFM6</fullName>
        <ecNumber evidence="1">2.1.1.-</ecNumber>
    </recommendedName>
    <alternativeName>
        <fullName evidence="1">Elongation factor methyltransferase 6</fullName>
    </alternativeName>
</protein>
<dbReference type="OMA" id="WEGYIFS"/>
<dbReference type="PANTHER" id="PTHR14614:SF132">
    <property type="entry name" value="PROTEIN-LYSINE METHYLTRANSFERASE C42C1.13"/>
    <property type="match status" value="1"/>
</dbReference>
<dbReference type="EC" id="2.1.1.-" evidence="1"/>
<dbReference type="Pfam" id="PF10294">
    <property type="entry name" value="Methyltransf_16"/>
    <property type="match status" value="1"/>
</dbReference>